<keyword evidence="3" id="KW-0472">Membrane</keyword>
<feature type="transmembrane region" description="Helical" evidence="3">
    <location>
        <begin position="340"/>
        <end position="360"/>
    </location>
</feature>
<evidence type="ECO:0000256" key="2">
    <source>
        <dbReference type="SAM" id="MobiDB-lite"/>
    </source>
</evidence>
<comment type="caution">
    <text evidence="5">The sequence shown here is derived from an EMBL/GenBank/DDBJ whole genome shotgun (WGS) entry which is preliminary data.</text>
</comment>
<proteinExistence type="inferred from homology"/>
<protein>
    <submittedName>
        <fullName evidence="5">Pheromone-regulated protein prm10</fullName>
    </submittedName>
</protein>
<accession>A0ABR2VL39</accession>
<dbReference type="Pfam" id="PF06738">
    <property type="entry name" value="ThrE"/>
    <property type="match status" value="1"/>
</dbReference>
<gene>
    <name evidence="5" type="primary">PRM10_13</name>
    <name evidence="5" type="ORF">K7432_017686</name>
</gene>
<feature type="transmembrane region" description="Helical" evidence="3">
    <location>
        <begin position="290"/>
        <end position="309"/>
    </location>
</feature>
<feature type="region of interest" description="Disordered" evidence="2">
    <location>
        <begin position="98"/>
        <end position="118"/>
    </location>
</feature>
<keyword evidence="3" id="KW-1133">Transmembrane helix</keyword>
<evidence type="ECO:0000313" key="6">
    <source>
        <dbReference type="Proteomes" id="UP001479436"/>
    </source>
</evidence>
<feature type="region of interest" description="Disordered" evidence="2">
    <location>
        <begin position="19"/>
        <end position="84"/>
    </location>
</feature>
<evidence type="ECO:0000313" key="5">
    <source>
        <dbReference type="EMBL" id="KAK9667566.1"/>
    </source>
</evidence>
<feature type="transmembrane region" description="Helical" evidence="3">
    <location>
        <begin position="316"/>
        <end position="334"/>
    </location>
</feature>
<dbReference type="PANTHER" id="PTHR31082">
    <property type="entry name" value="PHEROMONE-REGULATED MEMBRANE PROTEIN 10"/>
    <property type="match status" value="1"/>
</dbReference>
<evidence type="ECO:0000259" key="4">
    <source>
        <dbReference type="Pfam" id="PF06738"/>
    </source>
</evidence>
<feature type="transmembrane region" description="Helical" evidence="3">
    <location>
        <begin position="414"/>
        <end position="434"/>
    </location>
</feature>
<reference evidence="5 6" key="1">
    <citation type="submission" date="2023-04" db="EMBL/GenBank/DDBJ databases">
        <title>Genome of Basidiobolus ranarum AG-B5.</title>
        <authorList>
            <person name="Stajich J.E."/>
            <person name="Carter-House D."/>
            <person name="Gryganskyi A."/>
        </authorList>
    </citation>
    <scope>NUCLEOTIDE SEQUENCE [LARGE SCALE GENOMIC DNA]</scope>
    <source>
        <strain evidence="5 6">AG-B5</strain>
    </source>
</reference>
<feature type="domain" description="Threonine/serine exporter-like N-terminal" evidence="4">
    <location>
        <begin position="184"/>
        <end position="395"/>
    </location>
</feature>
<feature type="compositionally biased region" description="Basic and acidic residues" evidence="2">
    <location>
        <begin position="105"/>
        <end position="114"/>
    </location>
</feature>
<evidence type="ECO:0000256" key="3">
    <source>
        <dbReference type="SAM" id="Phobius"/>
    </source>
</evidence>
<keyword evidence="6" id="KW-1185">Reference proteome</keyword>
<feature type="transmembrane region" description="Helical" evidence="3">
    <location>
        <begin position="372"/>
        <end position="394"/>
    </location>
</feature>
<organism evidence="5 6">
    <name type="scientific">Basidiobolus ranarum</name>
    <dbReference type="NCBI Taxonomy" id="34480"/>
    <lineage>
        <taxon>Eukaryota</taxon>
        <taxon>Fungi</taxon>
        <taxon>Fungi incertae sedis</taxon>
        <taxon>Zoopagomycota</taxon>
        <taxon>Entomophthoromycotina</taxon>
        <taxon>Basidiobolomycetes</taxon>
        <taxon>Basidiobolales</taxon>
        <taxon>Basidiobolaceae</taxon>
        <taxon>Basidiobolus</taxon>
    </lineage>
</organism>
<dbReference type="EMBL" id="JASJQH010011031">
    <property type="protein sequence ID" value="KAK9667566.1"/>
    <property type="molecule type" value="Genomic_DNA"/>
</dbReference>
<dbReference type="PANTHER" id="PTHR31082:SF4">
    <property type="entry name" value="PHEROMONE-REGULATED MEMBRANE PROTEIN 10"/>
    <property type="match status" value="1"/>
</dbReference>
<sequence length="437" mass="48112">MPEGYFDIDHPSGASITFNFATGADSPPSGESPLTTPTIELSPPTKEKRQGAKLKRSKTLRRKRREAKKLVKNVSDVHSSQDGGGVLSQLLKLQNLTRARGHSHKEKEKDDHLKPSSRVYSSSSLASLIQSSTSLLGIHSNRTSFSDDGTVVSPLSSPLTSPLMLEEHMKITANIADILLKQDYLLLLSQAMVIFGSPSHRLEQNMYLNSRALKMESSFAFLPGVALITFGDANTHTSDTHIIKADRDYNMLKLERVYEISRSVIYGEEDLEEAYDQLEMLIDEPPIYPWWVRILNYAVCSFIVCPLAFNGNWIDALVSAIISACIGALSLVSAKLFNYANVFEISSAVVTAFIATAFRNHICYMPVVMSSVVLLLPGLSLTTAVIELAAKSLISVLDQIYGKPLTPPHQKPEFAPPSIPIGIFFCVPLTPSLIRFT</sequence>
<dbReference type="InterPro" id="IPR010619">
    <property type="entry name" value="ThrE-like_N"/>
</dbReference>
<dbReference type="Proteomes" id="UP001479436">
    <property type="component" value="Unassembled WGS sequence"/>
</dbReference>
<keyword evidence="3" id="KW-0812">Transmembrane</keyword>
<comment type="similarity">
    <text evidence="1">Belongs to the ThrE exporter (TC 2.A.79) family.</text>
</comment>
<name>A0ABR2VL39_9FUNG</name>
<dbReference type="InterPro" id="IPR051361">
    <property type="entry name" value="ThrE/Ser_Exporter"/>
</dbReference>
<evidence type="ECO:0000256" key="1">
    <source>
        <dbReference type="ARBA" id="ARBA00034125"/>
    </source>
</evidence>
<feature type="compositionally biased region" description="Basic residues" evidence="2">
    <location>
        <begin position="51"/>
        <end position="71"/>
    </location>
</feature>